<dbReference type="OMA" id="WGLHLKS"/>
<dbReference type="GO" id="GO:0052381">
    <property type="term" value="F:tRNA dimethylallyltransferase activity"/>
    <property type="evidence" value="ECO:0007669"/>
    <property type="project" value="InterPro"/>
</dbReference>
<dbReference type="Gene3D" id="3.30.160.60">
    <property type="entry name" value="Classic Zinc Finger"/>
    <property type="match status" value="1"/>
</dbReference>
<keyword evidence="5" id="KW-0863">Zinc-finger</keyword>
<dbReference type="AlphaFoldDB" id="A0A0C2IR08"/>
<keyword evidence="7 8" id="KW-0067">ATP-binding</keyword>
<evidence type="ECO:0000256" key="8">
    <source>
        <dbReference type="RuleBase" id="RU003785"/>
    </source>
</evidence>
<dbReference type="Proteomes" id="UP000031668">
    <property type="component" value="Unassembled WGS sequence"/>
</dbReference>
<evidence type="ECO:0000256" key="1">
    <source>
        <dbReference type="ARBA" id="ARBA00005842"/>
    </source>
</evidence>
<dbReference type="NCBIfam" id="TIGR00174">
    <property type="entry name" value="miaA"/>
    <property type="match status" value="1"/>
</dbReference>
<name>A0A0C2IR08_THEKT</name>
<evidence type="ECO:0000256" key="4">
    <source>
        <dbReference type="ARBA" id="ARBA00022741"/>
    </source>
</evidence>
<comment type="caution">
    <text evidence="10">The sequence shown here is derived from an EMBL/GenBank/DDBJ whole genome shotgun (WGS) entry which is preliminary data.</text>
</comment>
<dbReference type="InterPro" id="IPR022755">
    <property type="entry name" value="Znf_C2H2_jaz"/>
</dbReference>
<keyword evidence="2 8" id="KW-0808">Transferase</keyword>
<dbReference type="GO" id="GO:0006400">
    <property type="term" value="P:tRNA modification"/>
    <property type="evidence" value="ECO:0007669"/>
    <property type="project" value="TreeGrafter"/>
</dbReference>
<dbReference type="SMART" id="SM00451">
    <property type="entry name" value="ZnF_U1"/>
    <property type="match status" value="1"/>
</dbReference>
<evidence type="ECO:0000256" key="3">
    <source>
        <dbReference type="ARBA" id="ARBA00022723"/>
    </source>
</evidence>
<comment type="similarity">
    <text evidence="1 8">Belongs to the IPP transferase family.</text>
</comment>
<dbReference type="Gene3D" id="1.10.20.140">
    <property type="match status" value="1"/>
</dbReference>
<dbReference type="HAMAP" id="MF_00185">
    <property type="entry name" value="IPP_trans"/>
    <property type="match status" value="1"/>
</dbReference>
<evidence type="ECO:0000259" key="9">
    <source>
        <dbReference type="PROSITE" id="PS00028"/>
    </source>
</evidence>
<evidence type="ECO:0000256" key="6">
    <source>
        <dbReference type="ARBA" id="ARBA00022833"/>
    </source>
</evidence>
<dbReference type="InterPro" id="IPR027417">
    <property type="entry name" value="P-loop_NTPase"/>
</dbReference>
<dbReference type="Gene3D" id="3.40.50.300">
    <property type="entry name" value="P-loop containing nucleotide triphosphate hydrolases"/>
    <property type="match status" value="1"/>
</dbReference>
<protein>
    <submittedName>
        <fullName evidence="10">tRNA dimethylallyltransferase, mitochondrial</fullName>
    </submittedName>
</protein>
<keyword evidence="4 8" id="KW-0547">Nucleotide-binding</keyword>
<evidence type="ECO:0000256" key="7">
    <source>
        <dbReference type="ARBA" id="ARBA00022840"/>
    </source>
</evidence>
<dbReference type="InterPro" id="IPR013087">
    <property type="entry name" value="Znf_C2H2_type"/>
</dbReference>
<dbReference type="OrthoDB" id="775260at2759"/>
<keyword evidence="11" id="KW-1185">Reference proteome</keyword>
<reference evidence="10 11" key="1">
    <citation type="journal article" date="2014" name="Genome Biol. Evol.">
        <title>The genome of the myxosporean Thelohanellus kitauei shows adaptations to nutrient acquisition within its fish host.</title>
        <authorList>
            <person name="Yang Y."/>
            <person name="Xiong J."/>
            <person name="Zhou Z."/>
            <person name="Huo F."/>
            <person name="Miao W."/>
            <person name="Ran C."/>
            <person name="Liu Y."/>
            <person name="Zhang J."/>
            <person name="Feng J."/>
            <person name="Wang M."/>
            <person name="Wang M."/>
            <person name="Wang L."/>
            <person name="Yao B."/>
        </authorList>
    </citation>
    <scope>NUCLEOTIDE SEQUENCE [LARGE SCALE GENOMIC DNA]</scope>
    <source>
        <strain evidence="10">Wuqing</strain>
    </source>
</reference>
<gene>
    <name evidence="10" type="ORF">RF11_12562</name>
</gene>
<dbReference type="GO" id="GO:0005524">
    <property type="term" value="F:ATP binding"/>
    <property type="evidence" value="ECO:0007669"/>
    <property type="project" value="UniProtKB-KW"/>
</dbReference>
<dbReference type="SUPFAM" id="SSF52540">
    <property type="entry name" value="P-loop containing nucleoside triphosphate hydrolases"/>
    <property type="match status" value="2"/>
</dbReference>
<dbReference type="PANTHER" id="PTHR11088:SF89">
    <property type="entry name" value="TRNA DIMETHYLALLYLTRANSFERASE"/>
    <property type="match status" value="1"/>
</dbReference>
<dbReference type="InterPro" id="IPR036236">
    <property type="entry name" value="Znf_C2H2_sf"/>
</dbReference>
<evidence type="ECO:0000256" key="2">
    <source>
        <dbReference type="ARBA" id="ARBA00022679"/>
    </source>
</evidence>
<organism evidence="10 11">
    <name type="scientific">Thelohanellus kitauei</name>
    <name type="common">Myxosporean</name>
    <dbReference type="NCBI Taxonomy" id="669202"/>
    <lineage>
        <taxon>Eukaryota</taxon>
        <taxon>Metazoa</taxon>
        <taxon>Cnidaria</taxon>
        <taxon>Myxozoa</taxon>
        <taxon>Myxosporea</taxon>
        <taxon>Bivalvulida</taxon>
        <taxon>Platysporina</taxon>
        <taxon>Myxobolidae</taxon>
        <taxon>Thelohanellus</taxon>
    </lineage>
</organism>
<evidence type="ECO:0000256" key="5">
    <source>
        <dbReference type="ARBA" id="ARBA00022771"/>
    </source>
</evidence>
<keyword evidence="6" id="KW-0862">Zinc</keyword>
<dbReference type="GO" id="GO:0008270">
    <property type="term" value="F:zinc ion binding"/>
    <property type="evidence" value="ECO:0007669"/>
    <property type="project" value="UniProtKB-KW"/>
</dbReference>
<feature type="domain" description="C2H2-type" evidence="9">
    <location>
        <begin position="355"/>
        <end position="377"/>
    </location>
</feature>
<keyword evidence="3" id="KW-0479">Metal-binding</keyword>
<evidence type="ECO:0000313" key="11">
    <source>
        <dbReference type="Proteomes" id="UP000031668"/>
    </source>
</evidence>
<dbReference type="PROSITE" id="PS00028">
    <property type="entry name" value="ZINC_FINGER_C2H2_1"/>
    <property type="match status" value="1"/>
</dbReference>
<dbReference type="InterPro" id="IPR039657">
    <property type="entry name" value="Dimethylallyltransferase"/>
</dbReference>
<proteinExistence type="inferred from homology"/>
<dbReference type="Pfam" id="PF01715">
    <property type="entry name" value="IPPT"/>
    <property type="match status" value="1"/>
</dbReference>
<accession>A0A0C2IR08</accession>
<sequence>MTDTLEYRTPLVVVGGPTGVGKTDLAISLCKVLDGEIVGADSMQVYKSLDALSNKITPQESRDIIHHIIDLVEISDEFDVTAFRETALSVIQKIKDCQRTPIVVGGTNYYLESLIYENLISIKDEQTYSEFSNIQLWDMLNDVDPSRASMLHWNDRRRIRRSLNVAASGTTHSHLIGNQISDNRNRLKLRFKKILFFWLISDSEVLAKRIKERCEKMLQNGGWNELQRLYHYFTDSKMPENDLRGACQVIGFRQFLPCLKSFRCDYTDLPIDLRDSCFSKFVQSTIKYTKKQVKWFKNRIKKDERIHVFELNLSSMNLESAVGFCKLKFDGIISESLDNSENSPSIKSPLTRYVCDLCQKTCIGDASWHSHLKSKNHRRLLSMKRKVVTPINSTVSTLKDKYGSMPFSE</sequence>
<evidence type="ECO:0000313" key="10">
    <source>
        <dbReference type="EMBL" id="KII67879.1"/>
    </source>
</evidence>
<dbReference type="EMBL" id="JWZT01003054">
    <property type="protein sequence ID" value="KII67879.1"/>
    <property type="molecule type" value="Genomic_DNA"/>
</dbReference>
<dbReference type="SUPFAM" id="SSF57667">
    <property type="entry name" value="beta-beta-alpha zinc fingers"/>
    <property type="match status" value="1"/>
</dbReference>
<dbReference type="GO" id="GO:0003676">
    <property type="term" value="F:nucleic acid binding"/>
    <property type="evidence" value="ECO:0007669"/>
    <property type="project" value="InterPro"/>
</dbReference>
<dbReference type="InterPro" id="IPR018022">
    <property type="entry name" value="IPT"/>
</dbReference>
<dbReference type="PANTHER" id="PTHR11088">
    <property type="entry name" value="TRNA DIMETHYLALLYLTRANSFERASE"/>
    <property type="match status" value="1"/>
</dbReference>
<dbReference type="GO" id="GO:0005739">
    <property type="term" value="C:mitochondrion"/>
    <property type="evidence" value="ECO:0007669"/>
    <property type="project" value="TreeGrafter"/>
</dbReference>
<dbReference type="InterPro" id="IPR003604">
    <property type="entry name" value="Matrin/U1-like-C_Znf_C2H2"/>
</dbReference>
<dbReference type="Pfam" id="PF12171">
    <property type="entry name" value="zf-C2H2_jaz"/>
    <property type="match status" value="1"/>
</dbReference>